<organism evidence="1 2">
    <name type="scientific">Marinobacterium lacunae</name>
    <dbReference type="NCBI Taxonomy" id="1232683"/>
    <lineage>
        <taxon>Bacteria</taxon>
        <taxon>Pseudomonadati</taxon>
        <taxon>Pseudomonadota</taxon>
        <taxon>Gammaproteobacteria</taxon>
        <taxon>Oceanospirillales</taxon>
        <taxon>Oceanospirillaceae</taxon>
        <taxon>Marinobacterium</taxon>
    </lineage>
</organism>
<accession>A0A081G495</accession>
<dbReference type="Proteomes" id="UP000028252">
    <property type="component" value="Unassembled WGS sequence"/>
</dbReference>
<evidence type="ECO:0000313" key="2">
    <source>
        <dbReference type="Proteomes" id="UP000028252"/>
    </source>
</evidence>
<name>A0A081G495_9GAMM</name>
<reference evidence="1 2" key="1">
    <citation type="submission" date="2014-04" db="EMBL/GenBank/DDBJ databases">
        <title>Marinobacterium kochiensis sp. nov., isolated from sediment sample collected from Kochi backwaters in Kerala, India.</title>
        <authorList>
            <person name="Singh A."/>
            <person name="Pinnaka A.K."/>
        </authorList>
    </citation>
    <scope>NUCLEOTIDE SEQUENCE [LARGE SCALE GENOMIC DNA]</scope>
    <source>
        <strain evidence="1 2">AK27</strain>
    </source>
</reference>
<dbReference type="AlphaFoldDB" id="A0A081G495"/>
<dbReference type="PATRIC" id="fig|1232683.4.peg.119"/>
<evidence type="ECO:0000313" key="1">
    <source>
        <dbReference type="EMBL" id="KEA65600.1"/>
    </source>
</evidence>
<sequence>MLQLEKGSADLGWDEGSSLPWVPESWGNHLIGYRLSR</sequence>
<proteinExistence type="predicted"/>
<dbReference type="EMBL" id="JMQN01000007">
    <property type="protein sequence ID" value="KEA65600.1"/>
    <property type="molecule type" value="Genomic_DNA"/>
</dbReference>
<gene>
    <name evidence="1" type="ORF">ADIMK_0122</name>
</gene>
<protein>
    <submittedName>
        <fullName evidence="1">Uncharacterized protein</fullName>
    </submittedName>
</protein>
<comment type="caution">
    <text evidence="1">The sequence shown here is derived from an EMBL/GenBank/DDBJ whole genome shotgun (WGS) entry which is preliminary data.</text>
</comment>
<keyword evidence="2" id="KW-1185">Reference proteome</keyword>